<gene>
    <name evidence="1" type="ORF">CVLEPA_LOCUS28386</name>
</gene>
<proteinExistence type="predicted"/>
<dbReference type="Proteomes" id="UP001642483">
    <property type="component" value="Unassembled WGS sequence"/>
</dbReference>
<comment type="caution">
    <text evidence="1">The sequence shown here is derived from an EMBL/GenBank/DDBJ whole genome shotgun (WGS) entry which is preliminary data.</text>
</comment>
<organism evidence="1 2">
    <name type="scientific">Clavelina lepadiformis</name>
    <name type="common">Light-bulb sea squirt</name>
    <name type="synonym">Ascidia lepadiformis</name>
    <dbReference type="NCBI Taxonomy" id="159417"/>
    <lineage>
        <taxon>Eukaryota</taxon>
        <taxon>Metazoa</taxon>
        <taxon>Chordata</taxon>
        <taxon>Tunicata</taxon>
        <taxon>Ascidiacea</taxon>
        <taxon>Aplousobranchia</taxon>
        <taxon>Clavelinidae</taxon>
        <taxon>Clavelina</taxon>
    </lineage>
</organism>
<sequence>MYTRYFLAHRNFASAHRDLGENCHTLQSRPTPSHNQPVYITSLPCPLHRPHEQDSGPLDKVHVSAWGVSSSISRHTGFRDRAVLTMSHLAYPQSNGKAERAEQTVGSILSKSDDPHLAMLAYSIPP</sequence>
<protein>
    <submittedName>
        <fullName evidence="1">Uncharacterized protein</fullName>
    </submittedName>
</protein>
<accession>A0ABP0GWT4</accession>
<evidence type="ECO:0000313" key="1">
    <source>
        <dbReference type="EMBL" id="CAK8695099.1"/>
    </source>
</evidence>
<keyword evidence="2" id="KW-1185">Reference proteome</keyword>
<evidence type="ECO:0000313" key="2">
    <source>
        <dbReference type="Proteomes" id="UP001642483"/>
    </source>
</evidence>
<dbReference type="EMBL" id="CAWYQH010000141">
    <property type="protein sequence ID" value="CAK8695099.1"/>
    <property type="molecule type" value="Genomic_DNA"/>
</dbReference>
<name>A0ABP0GWT4_CLALP</name>
<reference evidence="1 2" key="1">
    <citation type="submission" date="2024-02" db="EMBL/GenBank/DDBJ databases">
        <authorList>
            <person name="Daric V."/>
            <person name="Darras S."/>
        </authorList>
    </citation>
    <scope>NUCLEOTIDE SEQUENCE [LARGE SCALE GENOMIC DNA]</scope>
</reference>